<evidence type="ECO:0000313" key="14">
    <source>
        <dbReference type="Proteomes" id="UP000037751"/>
    </source>
</evidence>
<dbReference type="PROSITE" id="PS00108">
    <property type="entry name" value="PROTEIN_KINASE_ST"/>
    <property type="match status" value="1"/>
</dbReference>
<dbReference type="SMART" id="SM00320">
    <property type="entry name" value="WD40"/>
    <property type="match status" value="5"/>
</dbReference>
<name>A0A0M8MR79_9BASI</name>
<evidence type="ECO:0000256" key="6">
    <source>
        <dbReference type="ARBA" id="ARBA00022741"/>
    </source>
</evidence>
<accession>A0A0M8MR79</accession>
<dbReference type="GO" id="GO:0005770">
    <property type="term" value="C:late endosome"/>
    <property type="evidence" value="ECO:0007669"/>
    <property type="project" value="TreeGrafter"/>
</dbReference>
<dbReference type="PROSITE" id="PS50082">
    <property type="entry name" value="WD_REPEATS_2"/>
    <property type="match status" value="2"/>
</dbReference>
<dbReference type="InterPro" id="IPR000719">
    <property type="entry name" value="Prot_kinase_dom"/>
</dbReference>
<dbReference type="GO" id="GO:0034271">
    <property type="term" value="C:phosphatidylinositol 3-kinase complex, class III, type I"/>
    <property type="evidence" value="ECO:0007669"/>
    <property type="project" value="TreeGrafter"/>
</dbReference>
<keyword evidence="8" id="KW-0067">ATP-binding</keyword>
<keyword evidence="6" id="KW-0547">Nucleotide-binding</keyword>
<dbReference type="GO" id="GO:0005524">
    <property type="term" value="F:ATP binding"/>
    <property type="evidence" value="ECO:0007669"/>
    <property type="project" value="InterPro"/>
</dbReference>
<dbReference type="GO" id="GO:0016236">
    <property type="term" value="P:macroautophagy"/>
    <property type="evidence" value="ECO:0007669"/>
    <property type="project" value="InterPro"/>
</dbReference>
<sequence>MGNTISGTAHRPAGATELLLDPSLSYECSLGTSRILRAARVKHAMGSLVIKTFTKPDSEIRLRALVRRLQWESEALDNVPNVLATQRVIETETSAYLIRQWLQCSLYDRISTRPFLSEVEKLWISYQLLYALRAAHERHVPHGDLKCENVLVTSSLTVYITDFSSSFKPTYLPLDDPSDFSLFFDSSARRTCYIAPERFYESLADLPASSPPHPSMPSGLPNESYVQHLGLERSQHPITEAMDVFSLGCVLAELWRDGTPLFTLSQLFRYRKGELDLQPMLEEIPHAGIRALVHDMLQVDPGARPTLDSLLHGSQGTVFPESFYAILHLYLVDLQRRTGEEDEASGLHESTDERWQQARLMRLLEPDDRIEKLYEDWATLVRFFGDVPTSGQTQDVQLHSAIPRLSLPDCVPRIHVKSDNEVLVVLSVLLANVRHAQRASTKFHAMELLLHVVWGWLTDEARFDRVLPYFASLLEDPSPRVRAMAMHGLATLFECVSQISPSNDGVLHDFVWPHVAPLVSDPSEHVRTTTVSCLARLVTEALRLAHTQASDSFEQDVHSLRLFVRDQVALFVTDASPQVRRALLTHSLTWGLLMGPEYVQSELLSHVLTYLNDPDAELRKAVFTAMVDLEPMISPHALEQYMHPVLVQAMGDGDDLVVVAALRSLPCLLRRLRRGTLWELLQYVASLLAYPNTWIREASVGVLVAAVDCGESEMAERWMRIYMLLRPYLRCDIATCTTLSIWSHLRDPVAPAVLHACIAGASHPSSTLATFWRAHAVAVVTDEDTMHQAVRDHMDTIVRPPTVPPPTTIAPSTDDERAMLARLHSLGMDMTHDPRNLAALWWYIERRGNAPSRSTRAPPSTSLEGVSQQTIFFTPRNVPMVVPSAMSVRMAQDRMQHRGVQAPVATPVNEKRSDEAGFVLSPSRPGTPPPPPPASHARPSRAPSMQDDAASISDRSLKLPFLSAPSIAQTSTSLITAHAERASTERITEPLGHAPAASTTLSAGMGSTYEGVDPYIHAHLEAAYEHGLKMPATVSEPVSTWPTAALPVRRAPVSNRRPQGHLIAYFSEHTAAITCVAVASDHVFFVSGSDDGTVKIWDTTRLEKNVTSRSRLTYPAHHAPLTCVCVLEGTHCVVSTARDGSIHVWGVTIHVSQTLPRYTRPQVLGRKKLEEGEYVTSLQQDVRGAVPTVLLGTNTGRLHVWDIRTMRILSTLAQPRAWGAITCMAIDREHHWVCACTSQGRVALWDLRFQLRAQTWAVGDGTPAQIRACTLHPTRPRCVLVAWEAAVPQMTCLDLEQGTMDSVWHVGSMESDATPAVGTLCTPITEDTDDHVNTAALVAMLAQDVSASATTMTDGIWTVVASVDGYTSSPSQSSEAPCGYVITGGSDRIVRFWDLGRAEHSTAWGCDVRGEFSLTSQGSLQHYHHAVQLPTDAPLHTPLHIHEQAKAVHAGTTSMQAQQHTITALGYLEVPFRCMIVADVAGTLRVWE</sequence>
<protein>
    <recommendedName>
        <fullName evidence="1">non-specific serine/threonine protein kinase</fullName>
        <ecNumber evidence="1">2.7.11.1</ecNumber>
    </recommendedName>
</protein>
<dbReference type="Gene3D" id="1.25.10.10">
    <property type="entry name" value="Leucine-rich Repeat Variant"/>
    <property type="match status" value="2"/>
</dbReference>
<dbReference type="PRINTS" id="PR00320">
    <property type="entry name" value="GPROTEINBRPT"/>
</dbReference>
<evidence type="ECO:0000256" key="9">
    <source>
        <dbReference type="PROSITE-ProRule" id="PRU00103"/>
    </source>
</evidence>
<feature type="compositionally biased region" description="Pro residues" evidence="11">
    <location>
        <begin position="925"/>
        <end position="934"/>
    </location>
</feature>
<evidence type="ECO:0000313" key="13">
    <source>
        <dbReference type="EMBL" id="KOS12704.1"/>
    </source>
</evidence>
<dbReference type="InterPro" id="IPR021133">
    <property type="entry name" value="HEAT_type_2"/>
</dbReference>
<comment type="caution">
    <text evidence="13">The sequence shown here is derived from an EMBL/GenBank/DDBJ whole genome shotgun (WGS) entry which is preliminary data.</text>
</comment>
<evidence type="ECO:0000256" key="4">
    <source>
        <dbReference type="ARBA" id="ARBA00022679"/>
    </source>
</evidence>
<dbReference type="PANTHER" id="PTHR17583:SF0">
    <property type="entry name" value="PHOSPHOINOSITIDE 3-KINASE REGULATORY SUBUNIT 4"/>
    <property type="match status" value="1"/>
</dbReference>
<dbReference type="STRING" id="77020.A0A0M8MR79"/>
<dbReference type="GO" id="GO:0071561">
    <property type="term" value="C:nucleus-vacuole junction"/>
    <property type="evidence" value="ECO:0007669"/>
    <property type="project" value="TreeGrafter"/>
</dbReference>
<dbReference type="SUPFAM" id="SSF56112">
    <property type="entry name" value="Protein kinase-like (PK-like)"/>
    <property type="match status" value="1"/>
</dbReference>
<feature type="region of interest" description="Disordered" evidence="11">
    <location>
        <begin position="892"/>
        <end position="951"/>
    </location>
</feature>
<dbReference type="OrthoDB" id="242910at2759"/>
<dbReference type="GO" id="GO:0004674">
    <property type="term" value="F:protein serine/threonine kinase activity"/>
    <property type="evidence" value="ECO:0007669"/>
    <property type="project" value="UniProtKB-KW"/>
</dbReference>
<feature type="domain" description="Protein kinase" evidence="12">
    <location>
        <begin position="24"/>
        <end position="331"/>
    </location>
</feature>
<dbReference type="GO" id="GO:0045324">
    <property type="term" value="P:late endosome to vacuole transport"/>
    <property type="evidence" value="ECO:0007669"/>
    <property type="project" value="InterPro"/>
</dbReference>
<dbReference type="CDD" id="cd13980">
    <property type="entry name" value="STKc_Vps15"/>
    <property type="match status" value="1"/>
</dbReference>
<evidence type="ECO:0000256" key="1">
    <source>
        <dbReference type="ARBA" id="ARBA00012513"/>
    </source>
</evidence>
<evidence type="ECO:0000256" key="7">
    <source>
        <dbReference type="ARBA" id="ARBA00022777"/>
    </source>
</evidence>
<dbReference type="RefSeq" id="XP_017990336.1">
    <property type="nucleotide sequence ID" value="XM_018135824.1"/>
</dbReference>
<keyword evidence="7" id="KW-0418">Kinase</keyword>
<keyword evidence="2" id="KW-0723">Serine/threonine-protein kinase</keyword>
<dbReference type="InterPro" id="IPR045162">
    <property type="entry name" value="Vps15-like"/>
</dbReference>
<evidence type="ECO:0000256" key="10">
    <source>
        <dbReference type="PROSITE-ProRule" id="PRU00221"/>
    </source>
</evidence>
<dbReference type="InterPro" id="IPR015943">
    <property type="entry name" value="WD40/YVTN_repeat-like_dom_sf"/>
</dbReference>
<dbReference type="InterPro" id="IPR001680">
    <property type="entry name" value="WD40_rpt"/>
</dbReference>
<keyword evidence="3 10" id="KW-0853">WD repeat</keyword>
<dbReference type="Pfam" id="PF00400">
    <property type="entry name" value="WD40"/>
    <property type="match status" value="2"/>
</dbReference>
<evidence type="ECO:0000256" key="3">
    <source>
        <dbReference type="ARBA" id="ARBA00022574"/>
    </source>
</evidence>
<dbReference type="InterPro" id="IPR036322">
    <property type="entry name" value="WD40_repeat_dom_sf"/>
</dbReference>
<dbReference type="GeneID" id="28727699"/>
<evidence type="ECO:0000256" key="11">
    <source>
        <dbReference type="SAM" id="MobiDB-lite"/>
    </source>
</evidence>
<dbReference type="SUPFAM" id="SSF48371">
    <property type="entry name" value="ARM repeat"/>
    <property type="match status" value="1"/>
</dbReference>
<feature type="repeat" description="HEAT" evidence="9">
    <location>
        <begin position="603"/>
        <end position="641"/>
    </location>
</feature>
<dbReference type="InterPro" id="IPR016024">
    <property type="entry name" value="ARM-type_fold"/>
</dbReference>
<evidence type="ECO:0000259" key="12">
    <source>
        <dbReference type="PROSITE" id="PS50011"/>
    </source>
</evidence>
<dbReference type="GO" id="GO:0006623">
    <property type="term" value="P:protein targeting to vacuole"/>
    <property type="evidence" value="ECO:0007669"/>
    <property type="project" value="TreeGrafter"/>
</dbReference>
<feature type="repeat" description="HEAT" evidence="9">
    <location>
        <begin position="466"/>
        <end position="504"/>
    </location>
</feature>
<dbReference type="EC" id="2.7.11.1" evidence="1"/>
<dbReference type="PANTHER" id="PTHR17583">
    <property type="entry name" value="PHOSPHOINOSITIDE 3-KINASE REGULATORY SUBUNIT 4"/>
    <property type="match status" value="1"/>
</dbReference>
<dbReference type="InterPro" id="IPR011009">
    <property type="entry name" value="Kinase-like_dom_sf"/>
</dbReference>
<feature type="compositionally biased region" description="Low complexity" evidence="11">
    <location>
        <begin position="935"/>
        <end position="944"/>
    </location>
</feature>
<dbReference type="Gene3D" id="2.130.10.10">
    <property type="entry name" value="YVTN repeat-like/Quinoprotein amine dehydrogenase"/>
    <property type="match status" value="2"/>
</dbReference>
<dbReference type="Proteomes" id="UP000037751">
    <property type="component" value="Unassembled WGS sequence"/>
</dbReference>
<gene>
    <name evidence="13" type="ORF">Malapachy_1319</name>
</gene>
<dbReference type="PROSITE" id="PS50294">
    <property type="entry name" value="WD_REPEATS_REGION"/>
    <property type="match status" value="1"/>
</dbReference>
<keyword evidence="14" id="KW-1185">Reference proteome</keyword>
<reference evidence="13 14" key="1">
    <citation type="submission" date="2015-07" db="EMBL/GenBank/DDBJ databases">
        <title>Draft Genome Sequence of Malassezia furfur CBS1878 and Malassezia pachydermatis CBS1879.</title>
        <authorList>
            <person name="Triana S."/>
            <person name="Ohm R."/>
            <person name="Gonzalez A."/>
            <person name="DeCock H."/>
            <person name="Restrepo S."/>
            <person name="Celis A."/>
        </authorList>
    </citation>
    <scope>NUCLEOTIDE SEQUENCE [LARGE SCALE GENOMIC DNA]</scope>
    <source>
        <strain evidence="13 14">CBS 1879</strain>
    </source>
</reference>
<dbReference type="PROSITE" id="PS50077">
    <property type="entry name" value="HEAT_REPEAT"/>
    <property type="match status" value="2"/>
</dbReference>
<feature type="repeat" description="WD" evidence="10">
    <location>
        <begin position="1380"/>
        <end position="1403"/>
    </location>
</feature>
<evidence type="ECO:0000256" key="8">
    <source>
        <dbReference type="ARBA" id="ARBA00022840"/>
    </source>
</evidence>
<proteinExistence type="predicted"/>
<dbReference type="InterPro" id="IPR020472">
    <property type="entry name" value="WD40_PAC1"/>
</dbReference>
<dbReference type="GO" id="GO:0034272">
    <property type="term" value="C:phosphatidylinositol 3-kinase complex, class III, type II"/>
    <property type="evidence" value="ECO:0007669"/>
    <property type="project" value="TreeGrafter"/>
</dbReference>
<dbReference type="InterPro" id="IPR011989">
    <property type="entry name" value="ARM-like"/>
</dbReference>
<dbReference type="Pfam" id="PF22956">
    <property type="entry name" value="VPS15-like_hel"/>
    <property type="match status" value="1"/>
</dbReference>
<organism evidence="13 14">
    <name type="scientific">Malassezia pachydermatis</name>
    <dbReference type="NCBI Taxonomy" id="77020"/>
    <lineage>
        <taxon>Eukaryota</taxon>
        <taxon>Fungi</taxon>
        <taxon>Dikarya</taxon>
        <taxon>Basidiomycota</taxon>
        <taxon>Ustilaginomycotina</taxon>
        <taxon>Malasseziomycetes</taxon>
        <taxon>Malasseziales</taxon>
        <taxon>Malasseziaceae</taxon>
        <taxon>Malassezia</taxon>
    </lineage>
</organism>
<evidence type="ECO:0000256" key="2">
    <source>
        <dbReference type="ARBA" id="ARBA00022527"/>
    </source>
</evidence>
<keyword evidence="5" id="KW-0677">Repeat</keyword>
<dbReference type="SMART" id="SM00220">
    <property type="entry name" value="S_TKc"/>
    <property type="match status" value="1"/>
</dbReference>
<dbReference type="SUPFAM" id="SSF50978">
    <property type="entry name" value="WD40 repeat-like"/>
    <property type="match status" value="1"/>
</dbReference>
<dbReference type="EMBL" id="LGAV01000009">
    <property type="protein sequence ID" value="KOS12704.1"/>
    <property type="molecule type" value="Genomic_DNA"/>
</dbReference>
<dbReference type="Pfam" id="PF00069">
    <property type="entry name" value="Pkinase"/>
    <property type="match status" value="1"/>
</dbReference>
<dbReference type="InterPro" id="IPR055231">
    <property type="entry name" value="2AA_helical"/>
</dbReference>
<dbReference type="Gene3D" id="1.10.510.10">
    <property type="entry name" value="Transferase(Phosphotransferase) domain 1"/>
    <property type="match status" value="1"/>
</dbReference>
<dbReference type="VEuPathDB" id="FungiDB:Malapachy_1319"/>
<evidence type="ECO:0000256" key="5">
    <source>
        <dbReference type="ARBA" id="ARBA00022737"/>
    </source>
</evidence>
<keyword evidence="4" id="KW-0808">Transferase</keyword>
<dbReference type="PROSITE" id="PS50011">
    <property type="entry name" value="PROTEIN_KINASE_DOM"/>
    <property type="match status" value="1"/>
</dbReference>
<feature type="repeat" description="WD" evidence="10">
    <location>
        <begin position="1066"/>
        <end position="1107"/>
    </location>
</feature>
<dbReference type="InterPro" id="IPR008271">
    <property type="entry name" value="Ser/Thr_kinase_AS"/>
</dbReference>